<dbReference type="EMBL" id="CAUJNA010002001">
    <property type="protein sequence ID" value="CAJ1390096.1"/>
    <property type="molecule type" value="Genomic_DNA"/>
</dbReference>
<keyword evidence="1" id="KW-0175">Coiled coil</keyword>
<gene>
    <name evidence="2" type="ORF">EVOR1521_LOCUS15597</name>
</gene>
<protein>
    <submittedName>
        <fullName evidence="2">Uncharacterized protein</fullName>
    </submittedName>
</protein>
<name>A0AA36N0F9_9DINO</name>
<evidence type="ECO:0000256" key="1">
    <source>
        <dbReference type="SAM" id="Coils"/>
    </source>
</evidence>
<reference evidence="2" key="1">
    <citation type="submission" date="2023-08" db="EMBL/GenBank/DDBJ databases">
        <authorList>
            <person name="Chen Y."/>
            <person name="Shah S."/>
            <person name="Dougan E. K."/>
            <person name="Thang M."/>
            <person name="Chan C."/>
        </authorList>
    </citation>
    <scope>NUCLEOTIDE SEQUENCE</scope>
</reference>
<organism evidence="2 3">
    <name type="scientific">Effrenium voratum</name>
    <dbReference type="NCBI Taxonomy" id="2562239"/>
    <lineage>
        <taxon>Eukaryota</taxon>
        <taxon>Sar</taxon>
        <taxon>Alveolata</taxon>
        <taxon>Dinophyceae</taxon>
        <taxon>Suessiales</taxon>
        <taxon>Symbiodiniaceae</taxon>
        <taxon>Effrenium</taxon>
    </lineage>
</organism>
<accession>A0AA36N0F9</accession>
<keyword evidence="3" id="KW-1185">Reference proteome</keyword>
<feature type="coiled-coil region" evidence="1">
    <location>
        <begin position="531"/>
        <end position="558"/>
    </location>
</feature>
<sequence>MASDVQVWRCTADSPLMCSGRCGRWEVPYAVKPGKQVVAFREGDLLRLLQPWGLSVGFCDASGRPLFVAEAGSAVPWARPAASAASASAWERRALELESVYLTELSAYTAMDAAAGVERAVTRADRFERRAKIEVSPRAAKAGRCKERLNELLAEAVASVQLPVADGRPQVLLLDGASGATSAALAVPPHAVLAPNVAPEAAEALRAKGLWSWCGRVEDFLRSNLELGPLRLVYLDHTGCFASRASHLQAAFGSGLLAPGSLFACTFSMRFSPVEDLSGAAVLPSFQPPGWSAGHALHALAYTLQRCADEAQLDLEGVDLPGLNDYDLFEPAAEAPGVLGAPVPAALAALDREDMPGLAAAMAAWAQEPEDGLQWLRGPVAAAAEQVLCCGPLLGCAWRTGSAGRGHPHCMLGATGAVKDRDLARLRTAAAQLRSRPEALATALGSAIPAAANTRGRRVFRRSVLVYPEEMMFFMVRVTARESTVPLRAKFKQGGFFCMESGCSTMQTSPLTGPEFSQLATVVALLLSLVVSFLNQNVSRVEAEVKEVKRDLGEVKDMMKLRFLLGFALVSIEIARDAGEVQDLEIRLDSTQEVWGRGPPVPPFDVTERRPAFGSGVGPPAWEPPEARRDARGMAKETLYWLFGYRRCESCQEFSNAGWFDDEGIWYCEECQMNCVLDVFADDPVPAESWVRCGLRCARQLPVLAAGQLLVCGRELAKASGQVALLGGRLMLSSSAAAVASAWSRGTHIGDEVRAKALAEFEDPWVVVVDGRPGWLLPGDPVEVCTHKSPGRPTLFRICDVAESRSIPGWRGLVKSKAEGGFYMVEDASQKVYTVPEEHLKVDGHRAAAL</sequence>
<dbReference type="AlphaFoldDB" id="A0AA36N0F9"/>
<evidence type="ECO:0000313" key="3">
    <source>
        <dbReference type="Proteomes" id="UP001178507"/>
    </source>
</evidence>
<comment type="caution">
    <text evidence="2">The sequence shown here is derived from an EMBL/GenBank/DDBJ whole genome shotgun (WGS) entry which is preliminary data.</text>
</comment>
<proteinExistence type="predicted"/>
<evidence type="ECO:0000313" key="2">
    <source>
        <dbReference type="EMBL" id="CAJ1390096.1"/>
    </source>
</evidence>
<dbReference type="Proteomes" id="UP001178507">
    <property type="component" value="Unassembled WGS sequence"/>
</dbReference>